<dbReference type="SMART" id="SM00867">
    <property type="entry name" value="YceI"/>
    <property type="match status" value="1"/>
</dbReference>
<gene>
    <name evidence="3" type="ORF">DXU93_11505</name>
</gene>
<dbReference type="Pfam" id="PF04264">
    <property type="entry name" value="YceI"/>
    <property type="match status" value="1"/>
</dbReference>
<name>A0A3E1EW12_9FLAO</name>
<dbReference type="AlphaFoldDB" id="A0A3E1EW12"/>
<evidence type="ECO:0000313" key="3">
    <source>
        <dbReference type="EMBL" id="RFC53746.1"/>
    </source>
</evidence>
<feature type="transmembrane region" description="Helical" evidence="1">
    <location>
        <begin position="83"/>
        <end position="102"/>
    </location>
</feature>
<feature type="domain" description="Lipid/polyisoprenoid-binding YceI-like" evidence="2">
    <location>
        <begin position="395"/>
        <end position="553"/>
    </location>
</feature>
<dbReference type="Gene3D" id="2.40.128.110">
    <property type="entry name" value="Lipid/polyisoprenoid-binding, YceI-like"/>
    <property type="match status" value="1"/>
</dbReference>
<dbReference type="InterPro" id="IPR036761">
    <property type="entry name" value="TTHA0802/YceI-like_sf"/>
</dbReference>
<dbReference type="Proteomes" id="UP000257127">
    <property type="component" value="Unassembled WGS sequence"/>
</dbReference>
<dbReference type="RefSeq" id="WP_116881442.1">
    <property type="nucleotide sequence ID" value="NZ_QURB01000007.1"/>
</dbReference>
<keyword evidence="1" id="KW-0812">Transmembrane</keyword>
<sequence>METISATIALITGSFTVIGLIKNKSTAILMVSAFILGLLSLILSRDFMLDGSNANHLLAYLLISVLTISFAVGIFAKQSSKKLFALIPIALSGVFYIYPQIAEHSFLNQKIDDVLVLSGIAFVSALAPVIIFTCDKVVTLGITKITTLEWNDENKHSFHNALTLVFIGIIAVIGNFLVGKISLLVAATFMLSSAFVTRNKFNLKSSTLLTSGSTLFLISSAYILLEKYGFQSLDLKNGEVLEGLFMAGFLAVIYSLFINLGQKSKGNWQFLPVLKSILAPIIILFLIGFAYTQLERLGGMLTLTSYMIGLGLITMIFSALKNNDNLVGLHLISLGAILLFSPYLKPVQQSSGIDLNALGIEASGEENNQSEQQNLSYHEKLDEPNGKVFPKEKSTWKIDEKSSKVFFELGPEDGRTKGEFTNIKGELAINETHENANIKVTIPVKHISTYNSMRDESLMDKEYFHEEKFPEITFESDQFTKKDDAYLLEGTFNMLGYSNPLEVTLKLVGIGTNNGKEVMVLWGKSSVDKTQYGMPSSAKVGDIVDFHFEVQLNK</sequence>
<reference evidence="3 4" key="1">
    <citation type="submission" date="2018-08" db="EMBL/GenBank/DDBJ databases">
        <title>The draft genome squence of Brumimicrobium sp. N62.</title>
        <authorList>
            <person name="Du Z.-J."/>
            <person name="Luo H.-R."/>
        </authorList>
    </citation>
    <scope>NUCLEOTIDE SEQUENCE [LARGE SCALE GENOMIC DNA]</scope>
    <source>
        <strain evidence="3 4">N62</strain>
    </source>
</reference>
<dbReference type="InterPro" id="IPR007372">
    <property type="entry name" value="Lipid/polyisoprenoid-bd_YceI"/>
</dbReference>
<dbReference type="EMBL" id="QURB01000007">
    <property type="protein sequence ID" value="RFC53746.1"/>
    <property type="molecule type" value="Genomic_DNA"/>
</dbReference>
<keyword evidence="4" id="KW-1185">Reference proteome</keyword>
<feature type="transmembrane region" description="Helical" evidence="1">
    <location>
        <begin position="158"/>
        <end position="177"/>
    </location>
</feature>
<feature type="transmembrane region" description="Helical" evidence="1">
    <location>
        <begin position="208"/>
        <end position="225"/>
    </location>
</feature>
<evidence type="ECO:0000256" key="1">
    <source>
        <dbReference type="SAM" id="Phobius"/>
    </source>
</evidence>
<feature type="transmembrane region" description="Helical" evidence="1">
    <location>
        <begin position="327"/>
        <end position="344"/>
    </location>
</feature>
<protein>
    <submittedName>
        <fullName evidence="3">YceI family protein</fullName>
    </submittedName>
</protein>
<dbReference type="PANTHER" id="PTHR34406:SF1">
    <property type="entry name" value="PROTEIN YCEI"/>
    <property type="match status" value="1"/>
</dbReference>
<comment type="caution">
    <text evidence="3">The sequence shown here is derived from an EMBL/GenBank/DDBJ whole genome shotgun (WGS) entry which is preliminary data.</text>
</comment>
<keyword evidence="1" id="KW-0472">Membrane</keyword>
<organism evidence="3 4">
    <name type="scientific">Brumimicrobium aurantiacum</name>
    <dbReference type="NCBI Taxonomy" id="1737063"/>
    <lineage>
        <taxon>Bacteria</taxon>
        <taxon>Pseudomonadati</taxon>
        <taxon>Bacteroidota</taxon>
        <taxon>Flavobacteriia</taxon>
        <taxon>Flavobacteriales</taxon>
        <taxon>Crocinitomicaceae</taxon>
        <taxon>Brumimicrobium</taxon>
    </lineage>
</organism>
<accession>A0A3E1EW12</accession>
<feature type="transmembrane region" description="Helical" evidence="1">
    <location>
        <begin position="6"/>
        <end position="21"/>
    </location>
</feature>
<proteinExistence type="predicted"/>
<dbReference type="SUPFAM" id="SSF101874">
    <property type="entry name" value="YceI-like"/>
    <property type="match status" value="1"/>
</dbReference>
<feature type="transmembrane region" description="Helical" evidence="1">
    <location>
        <begin position="28"/>
        <end position="45"/>
    </location>
</feature>
<feature type="transmembrane region" description="Helical" evidence="1">
    <location>
        <begin position="273"/>
        <end position="291"/>
    </location>
</feature>
<feature type="transmembrane region" description="Helical" evidence="1">
    <location>
        <begin position="297"/>
        <end position="320"/>
    </location>
</feature>
<feature type="transmembrane region" description="Helical" evidence="1">
    <location>
        <begin position="245"/>
        <end position="261"/>
    </location>
</feature>
<evidence type="ECO:0000313" key="4">
    <source>
        <dbReference type="Proteomes" id="UP000257127"/>
    </source>
</evidence>
<feature type="transmembrane region" description="Helical" evidence="1">
    <location>
        <begin position="57"/>
        <end position="76"/>
    </location>
</feature>
<evidence type="ECO:0000259" key="2">
    <source>
        <dbReference type="SMART" id="SM00867"/>
    </source>
</evidence>
<dbReference type="OrthoDB" id="9811006at2"/>
<dbReference type="PANTHER" id="PTHR34406">
    <property type="entry name" value="PROTEIN YCEI"/>
    <property type="match status" value="1"/>
</dbReference>
<keyword evidence="1" id="KW-1133">Transmembrane helix</keyword>